<evidence type="ECO:0000313" key="2">
    <source>
        <dbReference type="Proteomes" id="UP000327157"/>
    </source>
</evidence>
<dbReference type="Proteomes" id="UP000327157">
    <property type="component" value="Chromosome 6"/>
</dbReference>
<dbReference type="GO" id="GO:0030246">
    <property type="term" value="F:carbohydrate binding"/>
    <property type="evidence" value="ECO:0007669"/>
    <property type="project" value="UniProtKB-KW"/>
</dbReference>
<keyword evidence="1" id="KW-0418">Kinase</keyword>
<reference evidence="1 2" key="3">
    <citation type="submission" date="2019-11" db="EMBL/GenBank/DDBJ databases">
        <title>A de novo genome assembly of a pear dwarfing rootstock.</title>
        <authorList>
            <person name="Wang F."/>
            <person name="Wang J."/>
            <person name="Li S."/>
            <person name="Zhang Y."/>
            <person name="Fang M."/>
            <person name="Ma L."/>
            <person name="Zhao Y."/>
            <person name="Jiang S."/>
        </authorList>
    </citation>
    <scope>NUCLEOTIDE SEQUENCE [LARGE SCALE GENOMIC DNA]</scope>
    <source>
        <strain evidence="1">S2</strain>
        <tissue evidence="1">Leaf</tissue>
    </source>
</reference>
<dbReference type="GO" id="GO:0016301">
    <property type="term" value="F:kinase activity"/>
    <property type="evidence" value="ECO:0007669"/>
    <property type="project" value="UniProtKB-KW"/>
</dbReference>
<sequence length="152" mass="16676">MGISEFTASIPVCGNGTSSSKPGTNYAKSTISDGLSSSYCVCPSGFRESAGEIKDGGCERKIKLTNLGNTRFERLDYVNFMDKSNQTNWLAVNFSVCESRCLAKLISRFSQLASIGGFERDDMEHCDYMHPFRGGADFPFQCGFGWANEKGK</sequence>
<dbReference type="EMBL" id="SMOL01000120">
    <property type="protein sequence ID" value="KAB2632902.1"/>
    <property type="molecule type" value="Genomic_DNA"/>
</dbReference>
<reference evidence="1 2" key="1">
    <citation type="submission" date="2019-09" db="EMBL/GenBank/DDBJ databases">
        <authorList>
            <person name="Ou C."/>
        </authorList>
    </citation>
    <scope>NUCLEOTIDE SEQUENCE [LARGE SCALE GENOMIC DNA]</scope>
    <source>
        <strain evidence="1">S2</strain>
        <tissue evidence="1">Leaf</tissue>
    </source>
</reference>
<keyword evidence="1" id="KW-0808">Transferase</keyword>
<accession>A0A5N5I3A5</accession>
<keyword evidence="1" id="KW-0430">Lectin</keyword>
<evidence type="ECO:0000313" key="1">
    <source>
        <dbReference type="EMBL" id="KAB2632902.1"/>
    </source>
</evidence>
<gene>
    <name evidence="1" type="ORF">D8674_029149</name>
</gene>
<keyword evidence="2" id="KW-1185">Reference proteome</keyword>
<protein>
    <submittedName>
        <fullName evidence="1">G-type lectin S-receptor-like serine/threonine-protein kinase</fullName>
    </submittedName>
</protein>
<keyword evidence="1" id="KW-0675">Receptor</keyword>
<dbReference type="AlphaFoldDB" id="A0A5N5I3A5"/>
<organism evidence="1 2">
    <name type="scientific">Pyrus ussuriensis x Pyrus communis</name>
    <dbReference type="NCBI Taxonomy" id="2448454"/>
    <lineage>
        <taxon>Eukaryota</taxon>
        <taxon>Viridiplantae</taxon>
        <taxon>Streptophyta</taxon>
        <taxon>Embryophyta</taxon>
        <taxon>Tracheophyta</taxon>
        <taxon>Spermatophyta</taxon>
        <taxon>Magnoliopsida</taxon>
        <taxon>eudicotyledons</taxon>
        <taxon>Gunneridae</taxon>
        <taxon>Pentapetalae</taxon>
        <taxon>rosids</taxon>
        <taxon>fabids</taxon>
        <taxon>Rosales</taxon>
        <taxon>Rosaceae</taxon>
        <taxon>Amygdaloideae</taxon>
        <taxon>Maleae</taxon>
        <taxon>Pyrus</taxon>
    </lineage>
</organism>
<name>A0A5N5I3A5_9ROSA</name>
<comment type="caution">
    <text evidence="1">The sequence shown here is derived from an EMBL/GenBank/DDBJ whole genome shotgun (WGS) entry which is preliminary data.</text>
</comment>
<proteinExistence type="predicted"/>
<reference evidence="2" key="2">
    <citation type="submission" date="2019-10" db="EMBL/GenBank/DDBJ databases">
        <title>A de novo genome assembly of a pear dwarfing rootstock.</title>
        <authorList>
            <person name="Wang F."/>
            <person name="Wang J."/>
            <person name="Li S."/>
            <person name="Zhang Y."/>
            <person name="Fang M."/>
            <person name="Ma L."/>
            <person name="Zhao Y."/>
            <person name="Jiang S."/>
        </authorList>
    </citation>
    <scope>NUCLEOTIDE SEQUENCE [LARGE SCALE GENOMIC DNA]</scope>
</reference>